<evidence type="ECO:0000256" key="1">
    <source>
        <dbReference type="ARBA" id="ARBA00022598"/>
    </source>
</evidence>
<dbReference type="OrthoDB" id="9807064at2"/>
<comment type="catalytic activity">
    <reaction evidence="4">
        <text>biotin + L-lysyl-[protein] + ATP = N(6)-biotinyl-L-lysyl-[protein] + AMP + diphosphate + H(+)</text>
        <dbReference type="Rhea" id="RHEA:11756"/>
        <dbReference type="Rhea" id="RHEA-COMP:9752"/>
        <dbReference type="Rhea" id="RHEA-COMP:10505"/>
        <dbReference type="ChEBI" id="CHEBI:15378"/>
        <dbReference type="ChEBI" id="CHEBI:29969"/>
        <dbReference type="ChEBI" id="CHEBI:30616"/>
        <dbReference type="ChEBI" id="CHEBI:33019"/>
        <dbReference type="ChEBI" id="CHEBI:57586"/>
        <dbReference type="ChEBI" id="CHEBI:83144"/>
        <dbReference type="ChEBI" id="CHEBI:456215"/>
        <dbReference type="EC" id="6.3.4.15"/>
    </reaction>
</comment>
<evidence type="ECO:0000313" key="7">
    <source>
        <dbReference type="Proteomes" id="UP000004095"/>
    </source>
</evidence>
<protein>
    <recommendedName>
        <fullName evidence="3">biotin--[biotin carboxyl-carrier protein] ligase</fullName>
        <ecNumber evidence="3">6.3.4.15</ecNumber>
    </recommendedName>
</protein>
<dbReference type="AlphaFoldDB" id="A1ZEZ5"/>
<dbReference type="GO" id="GO:0005737">
    <property type="term" value="C:cytoplasm"/>
    <property type="evidence" value="ECO:0007669"/>
    <property type="project" value="TreeGrafter"/>
</dbReference>
<dbReference type="Pfam" id="PF02237">
    <property type="entry name" value="BPL_C"/>
    <property type="match status" value="1"/>
</dbReference>
<dbReference type="eggNOG" id="COG0340">
    <property type="taxonomic scope" value="Bacteria"/>
</dbReference>
<dbReference type="NCBIfam" id="TIGR00121">
    <property type="entry name" value="birA_ligase"/>
    <property type="match status" value="1"/>
</dbReference>
<evidence type="ECO:0000256" key="3">
    <source>
        <dbReference type="ARBA" id="ARBA00024227"/>
    </source>
</evidence>
<dbReference type="CDD" id="cd16442">
    <property type="entry name" value="BPL"/>
    <property type="match status" value="1"/>
</dbReference>
<dbReference type="InterPro" id="IPR004143">
    <property type="entry name" value="BPL_LPL_catalytic"/>
</dbReference>
<dbReference type="Pfam" id="PF03099">
    <property type="entry name" value="BPL_LplA_LipB"/>
    <property type="match status" value="1"/>
</dbReference>
<evidence type="ECO:0000256" key="2">
    <source>
        <dbReference type="ARBA" id="ARBA00023267"/>
    </source>
</evidence>
<dbReference type="InterPro" id="IPR045864">
    <property type="entry name" value="aa-tRNA-synth_II/BPL/LPL"/>
</dbReference>
<keyword evidence="7" id="KW-1185">Reference proteome</keyword>
<keyword evidence="2" id="KW-0092">Biotin</keyword>
<dbReference type="GO" id="GO:0004077">
    <property type="term" value="F:biotin--[biotin carboxyl-carrier protein] ligase activity"/>
    <property type="evidence" value="ECO:0007669"/>
    <property type="project" value="UniProtKB-EC"/>
</dbReference>
<dbReference type="PANTHER" id="PTHR12835:SF5">
    <property type="entry name" value="BIOTIN--PROTEIN LIGASE"/>
    <property type="match status" value="1"/>
</dbReference>
<dbReference type="InterPro" id="IPR004408">
    <property type="entry name" value="Biotin_CoA_COase_ligase"/>
</dbReference>
<dbReference type="PROSITE" id="PS51733">
    <property type="entry name" value="BPL_LPL_CATALYTIC"/>
    <property type="match status" value="1"/>
</dbReference>
<accession>A1ZEZ5</accession>
<dbReference type="EMBL" id="AAWS01000004">
    <property type="protein sequence ID" value="EAY31097.1"/>
    <property type="molecule type" value="Genomic_DNA"/>
</dbReference>
<name>A1ZEZ5_MICM2</name>
<dbReference type="Proteomes" id="UP000004095">
    <property type="component" value="Unassembled WGS sequence"/>
</dbReference>
<dbReference type="SUPFAM" id="SSF55681">
    <property type="entry name" value="Class II aaRS and biotin synthetases"/>
    <property type="match status" value="1"/>
</dbReference>
<proteinExistence type="predicted"/>
<comment type="caution">
    <text evidence="6">The sequence shown here is derived from an EMBL/GenBank/DDBJ whole genome shotgun (WGS) entry which is preliminary data.</text>
</comment>
<feature type="domain" description="BPL/LPL catalytic" evidence="5">
    <location>
        <begin position="10"/>
        <end position="188"/>
    </location>
</feature>
<dbReference type="PANTHER" id="PTHR12835">
    <property type="entry name" value="BIOTIN PROTEIN LIGASE"/>
    <property type="match status" value="1"/>
</dbReference>
<keyword evidence="1 6" id="KW-0436">Ligase</keyword>
<dbReference type="InterPro" id="IPR003142">
    <property type="entry name" value="BPL_C"/>
</dbReference>
<evidence type="ECO:0000259" key="5">
    <source>
        <dbReference type="PROSITE" id="PS51733"/>
    </source>
</evidence>
<reference evidence="6 7" key="1">
    <citation type="submission" date="2007-01" db="EMBL/GenBank/DDBJ databases">
        <authorList>
            <person name="Haygood M."/>
            <person name="Podell S."/>
            <person name="Anderson C."/>
            <person name="Hopkinson B."/>
            <person name="Roe K."/>
            <person name="Barbeau K."/>
            <person name="Gaasterland T."/>
            <person name="Ferriera S."/>
            <person name="Johnson J."/>
            <person name="Kravitz S."/>
            <person name="Beeson K."/>
            <person name="Sutton G."/>
            <person name="Rogers Y.-H."/>
            <person name="Friedman R."/>
            <person name="Frazier M."/>
            <person name="Venter J.C."/>
        </authorList>
    </citation>
    <scope>NUCLEOTIDE SEQUENCE [LARGE SCALE GENOMIC DNA]</scope>
    <source>
        <strain evidence="6 7">ATCC 23134</strain>
    </source>
</reference>
<dbReference type="Gene3D" id="3.30.930.10">
    <property type="entry name" value="Bira Bifunctional Protein, Domain 2"/>
    <property type="match status" value="1"/>
</dbReference>
<organism evidence="6 7">
    <name type="scientific">Microscilla marina ATCC 23134</name>
    <dbReference type="NCBI Taxonomy" id="313606"/>
    <lineage>
        <taxon>Bacteria</taxon>
        <taxon>Pseudomonadati</taxon>
        <taxon>Bacteroidota</taxon>
        <taxon>Cytophagia</taxon>
        <taxon>Cytophagales</taxon>
        <taxon>Microscillaceae</taxon>
        <taxon>Microscilla</taxon>
    </lineage>
</organism>
<gene>
    <name evidence="6" type="ORF">M23134_07505</name>
</gene>
<evidence type="ECO:0000313" key="6">
    <source>
        <dbReference type="EMBL" id="EAY31097.1"/>
    </source>
</evidence>
<evidence type="ECO:0000256" key="4">
    <source>
        <dbReference type="ARBA" id="ARBA00047846"/>
    </source>
</evidence>
<dbReference type="RefSeq" id="WP_002694245.1">
    <property type="nucleotide sequence ID" value="NZ_AAWS01000004.1"/>
</dbReference>
<dbReference type="EC" id="6.3.4.15" evidence="3"/>
<sequence>MHNLTLNTLFVGKPVIHLPTCHSTNTYARNLAAKERVVEGTVILTSEQTAGRGQMGNRWESEPYQNMTLSIVLCPTFLKISEQFHLNIAISLGIYNFLNQYLDDELKIKWPNDILYKHYKLGGILIENVIKGQYIEHAIIGIGLNINQGGFQTPKASSLKLLTGQHYSLEELIPKLLKSIEETYLRLRQYQVNDLKNEYLGCLFRCNKKYTFKSDVLFEGKIVGIDEYGRLLVEGETQEVKAYNFKEIAFIY</sequence>